<feature type="signal peptide" evidence="1">
    <location>
        <begin position="1"/>
        <end position="19"/>
    </location>
</feature>
<organism evidence="2 3">
    <name type="scientific">Aureibacter tunicatorum</name>
    <dbReference type="NCBI Taxonomy" id="866807"/>
    <lineage>
        <taxon>Bacteria</taxon>
        <taxon>Pseudomonadati</taxon>
        <taxon>Bacteroidota</taxon>
        <taxon>Cytophagia</taxon>
        <taxon>Cytophagales</taxon>
        <taxon>Persicobacteraceae</taxon>
        <taxon>Aureibacter</taxon>
    </lineage>
</organism>
<accession>A0AAE3XS98</accession>
<sequence>MKLIFFTFLIFLSCFGAIAQNSNVKDNLDPLWEIEQKIETAVAKMQRNGNSVDLDSISHSLGSFRKHSLNYAFNYWQAYAIYKKAEFLKDDQNNDSKVEKHLEKGIDILEKIPYKHADDYILMAAFRVLKLQYEDIYLIPFSYDAIESSLQRAFELDDQNVRYFLVKAQYQESKIQLFSDKNLLVEKSLLQAIELSHKSSPRVNNRPTWGTEQAYMSLVELYKEIGEVVQAKQYLNEANHFFSKNYMVKKLDLELNLNNNPYFRH</sequence>
<dbReference type="RefSeq" id="WP_309942969.1">
    <property type="nucleotide sequence ID" value="NZ_AP025307.1"/>
</dbReference>
<name>A0AAE3XS98_9BACT</name>
<proteinExistence type="predicted"/>
<evidence type="ECO:0000313" key="2">
    <source>
        <dbReference type="EMBL" id="MDR6241833.1"/>
    </source>
</evidence>
<dbReference type="EMBL" id="JAVDQD010000012">
    <property type="protein sequence ID" value="MDR6241833.1"/>
    <property type="molecule type" value="Genomic_DNA"/>
</dbReference>
<keyword evidence="1" id="KW-0732">Signal</keyword>
<keyword evidence="3" id="KW-1185">Reference proteome</keyword>
<feature type="chain" id="PRO_5041943012" evidence="1">
    <location>
        <begin position="20"/>
        <end position="265"/>
    </location>
</feature>
<evidence type="ECO:0000313" key="3">
    <source>
        <dbReference type="Proteomes" id="UP001185092"/>
    </source>
</evidence>
<dbReference type="Proteomes" id="UP001185092">
    <property type="component" value="Unassembled WGS sequence"/>
</dbReference>
<reference evidence="2" key="1">
    <citation type="submission" date="2023-07" db="EMBL/GenBank/DDBJ databases">
        <title>Genomic Encyclopedia of Type Strains, Phase IV (KMG-IV): sequencing the most valuable type-strain genomes for metagenomic binning, comparative biology and taxonomic classification.</title>
        <authorList>
            <person name="Goeker M."/>
        </authorList>
    </citation>
    <scope>NUCLEOTIDE SEQUENCE</scope>
    <source>
        <strain evidence="2">DSM 26174</strain>
    </source>
</reference>
<gene>
    <name evidence="2" type="ORF">HNQ88_004920</name>
</gene>
<dbReference type="AlphaFoldDB" id="A0AAE3XS98"/>
<comment type="caution">
    <text evidence="2">The sequence shown here is derived from an EMBL/GenBank/DDBJ whole genome shotgun (WGS) entry which is preliminary data.</text>
</comment>
<evidence type="ECO:0000256" key="1">
    <source>
        <dbReference type="SAM" id="SignalP"/>
    </source>
</evidence>
<protein>
    <submittedName>
        <fullName evidence="2">Tetratricopeptide (TPR) repeat protein</fullName>
    </submittedName>
</protein>